<dbReference type="OrthoDB" id="9786919at2"/>
<dbReference type="CDD" id="cd06225">
    <property type="entry name" value="HAMP"/>
    <property type="match status" value="1"/>
</dbReference>
<dbReference type="AlphaFoldDB" id="A0A1G9I8V8"/>
<evidence type="ECO:0000256" key="10">
    <source>
        <dbReference type="ARBA" id="ARBA00023136"/>
    </source>
</evidence>
<feature type="domain" description="HAMP" evidence="13">
    <location>
        <begin position="169"/>
        <end position="230"/>
    </location>
</feature>
<dbReference type="GO" id="GO:0000155">
    <property type="term" value="F:phosphorelay sensor kinase activity"/>
    <property type="evidence" value="ECO:0007669"/>
    <property type="project" value="InterPro"/>
</dbReference>
<evidence type="ECO:0000256" key="6">
    <source>
        <dbReference type="ARBA" id="ARBA00022692"/>
    </source>
</evidence>
<keyword evidence="5" id="KW-0808">Transferase</keyword>
<dbReference type="SUPFAM" id="SSF55874">
    <property type="entry name" value="ATPase domain of HSP90 chaperone/DNA topoisomerase II/histidine kinase"/>
    <property type="match status" value="1"/>
</dbReference>
<dbReference type="PANTHER" id="PTHR45436:SF5">
    <property type="entry name" value="SENSOR HISTIDINE KINASE TRCS"/>
    <property type="match status" value="1"/>
</dbReference>
<dbReference type="PROSITE" id="PS50109">
    <property type="entry name" value="HIS_KIN"/>
    <property type="match status" value="1"/>
</dbReference>
<comment type="catalytic activity">
    <reaction evidence="1">
        <text>ATP + protein L-histidine = ADP + protein N-phospho-L-histidine.</text>
        <dbReference type="EC" id="2.7.13.3"/>
    </reaction>
</comment>
<dbReference type="SMART" id="SM00387">
    <property type="entry name" value="HATPase_c"/>
    <property type="match status" value="1"/>
</dbReference>
<evidence type="ECO:0000256" key="9">
    <source>
        <dbReference type="ARBA" id="ARBA00023012"/>
    </source>
</evidence>
<keyword evidence="4" id="KW-0597">Phosphoprotein</keyword>
<dbReference type="PANTHER" id="PTHR45436">
    <property type="entry name" value="SENSOR HISTIDINE KINASE YKOH"/>
    <property type="match status" value="1"/>
</dbReference>
<evidence type="ECO:0000256" key="7">
    <source>
        <dbReference type="ARBA" id="ARBA00022777"/>
    </source>
</evidence>
<evidence type="ECO:0000313" key="14">
    <source>
        <dbReference type="EMBL" id="SDL21687.1"/>
    </source>
</evidence>
<dbReference type="InterPro" id="IPR003661">
    <property type="entry name" value="HisK_dim/P_dom"/>
</dbReference>
<comment type="subcellular location">
    <subcellularLocation>
        <location evidence="2">Cell membrane</location>
    </subcellularLocation>
</comment>
<dbReference type="EC" id="2.7.13.3" evidence="3"/>
<protein>
    <recommendedName>
        <fullName evidence="3">histidine kinase</fullName>
        <ecNumber evidence="3">2.7.13.3</ecNumber>
    </recommendedName>
</protein>
<gene>
    <name evidence="14" type="ORF">SAMN04488242_0795</name>
</gene>
<dbReference type="InterPro" id="IPR003660">
    <property type="entry name" value="HAMP_dom"/>
</dbReference>
<accession>A0A1G9I8V8</accession>
<dbReference type="RefSeq" id="WP_093249058.1">
    <property type="nucleotide sequence ID" value="NZ_FNGP01000001.1"/>
</dbReference>
<evidence type="ECO:0000256" key="8">
    <source>
        <dbReference type="ARBA" id="ARBA00022989"/>
    </source>
</evidence>
<feature type="transmembrane region" description="Helical" evidence="11">
    <location>
        <begin position="142"/>
        <end position="163"/>
    </location>
</feature>
<evidence type="ECO:0000256" key="3">
    <source>
        <dbReference type="ARBA" id="ARBA00012438"/>
    </source>
</evidence>
<keyword evidence="8 11" id="KW-1133">Transmembrane helix</keyword>
<dbReference type="Gene3D" id="3.30.565.10">
    <property type="entry name" value="Histidine kinase-like ATPase, C-terminal domain"/>
    <property type="match status" value="1"/>
</dbReference>
<evidence type="ECO:0000256" key="5">
    <source>
        <dbReference type="ARBA" id="ARBA00022679"/>
    </source>
</evidence>
<dbReference type="GO" id="GO:0005886">
    <property type="term" value="C:plasma membrane"/>
    <property type="evidence" value="ECO:0007669"/>
    <property type="project" value="UniProtKB-SubCell"/>
</dbReference>
<proteinExistence type="predicted"/>
<keyword evidence="6 11" id="KW-0812">Transmembrane</keyword>
<dbReference type="Pfam" id="PF00672">
    <property type="entry name" value="HAMP"/>
    <property type="match status" value="1"/>
</dbReference>
<dbReference type="FunFam" id="1.10.287.130:FF:000001">
    <property type="entry name" value="Two-component sensor histidine kinase"/>
    <property type="match status" value="1"/>
</dbReference>
<evidence type="ECO:0000256" key="11">
    <source>
        <dbReference type="SAM" id="Phobius"/>
    </source>
</evidence>
<evidence type="ECO:0000256" key="2">
    <source>
        <dbReference type="ARBA" id="ARBA00004236"/>
    </source>
</evidence>
<dbReference type="InterPro" id="IPR050428">
    <property type="entry name" value="TCS_sensor_his_kinase"/>
</dbReference>
<dbReference type="InterPro" id="IPR036097">
    <property type="entry name" value="HisK_dim/P_sf"/>
</dbReference>
<dbReference type="CDD" id="cd00082">
    <property type="entry name" value="HisKA"/>
    <property type="match status" value="1"/>
</dbReference>
<keyword evidence="10 11" id="KW-0472">Membrane</keyword>
<dbReference type="InterPro" id="IPR004358">
    <property type="entry name" value="Sig_transdc_His_kin-like_C"/>
</dbReference>
<dbReference type="Pfam" id="PF02518">
    <property type="entry name" value="HATPase_c"/>
    <property type="match status" value="1"/>
</dbReference>
<dbReference type="Gene3D" id="6.10.340.10">
    <property type="match status" value="1"/>
</dbReference>
<evidence type="ECO:0000256" key="4">
    <source>
        <dbReference type="ARBA" id="ARBA00022553"/>
    </source>
</evidence>
<dbReference type="SUPFAM" id="SSF47384">
    <property type="entry name" value="Homodimeric domain of signal transducing histidine kinase"/>
    <property type="match status" value="1"/>
</dbReference>
<dbReference type="Gene3D" id="1.10.287.130">
    <property type="match status" value="1"/>
</dbReference>
<dbReference type="PRINTS" id="PR00344">
    <property type="entry name" value="BCTRLSENSOR"/>
</dbReference>
<evidence type="ECO:0000259" key="13">
    <source>
        <dbReference type="PROSITE" id="PS50885"/>
    </source>
</evidence>
<dbReference type="InterPro" id="IPR003594">
    <property type="entry name" value="HATPase_dom"/>
</dbReference>
<keyword evidence="7 14" id="KW-0418">Kinase</keyword>
<evidence type="ECO:0000259" key="12">
    <source>
        <dbReference type="PROSITE" id="PS50109"/>
    </source>
</evidence>
<organism evidence="14 15">
    <name type="scientific">Tessaracoccus oleiagri</name>
    <dbReference type="NCBI Taxonomy" id="686624"/>
    <lineage>
        <taxon>Bacteria</taxon>
        <taxon>Bacillati</taxon>
        <taxon>Actinomycetota</taxon>
        <taxon>Actinomycetes</taxon>
        <taxon>Propionibacteriales</taxon>
        <taxon>Propionibacteriaceae</taxon>
        <taxon>Tessaracoccus</taxon>
    </lineage>
</organism>
<dbReference type="Pfam" id="PF00512">
    <property type="entry name" value="HisKA"/>
    <property type="match status" value="1"/>
</dbReference>
<reference evidence="14 15" key="1">
    <citation type="submission" date="2016-10" db="EMBL/GenBank/DDBJ databases">
        <authorList>
            <person name="de Groot N.N."/>
        </authorList>
    </citation>
    <scope>NUCLEOTIDE SEQUENCE [LARGE SCALE GENOMIC DNA]</scope>
    <source>
        <strain evidence="14 15">CGMCC 1.9159</strain>
    </source>
</reference>
<name>A0A1G9I8V8_9ACTN</name>
<dbReference type="SMART" id="SM00388">
    <property type="entry name" value="HisKA"/>
    <property type="match status" value="1"/>
</dbReference>
<dbReference type="PROSITE" id="PS50885">
    <property type="entry name" value="HAMP"/>
    <property type="match status" value="1"/>
</dbReference>
<keyword evidence="15" id="KW-1185">Reference proteome</keyword>
<evidence type="ECO:0000313" key="15">
    <source>
        <dbReference type="Proteomes" id="UP000199475"/>
    </source>
</evidence>
<feature type="domain" description="Histidine kinase" evidence="12">
    <location>
        <begin position="245"/>
        <end position="457"/>
    </location>
</feature>
<dbReference type="Proteomes" id="UP000199475">
    <property type="component" value="Unassembled WGS sequence"/>
</dbReference>
<dbReference type="InterPro" id="IPR036890">
    <property type="entry name" value="HATPase_C_sf"/>
</dbReference>
<dbReference type="EMBL" id="FNGP01000001">
    <property type="protein sequence ID" value="SDL21687.1"/>
    <property type="molecule type" value="Genomic_DNA"/>
</dbReference>
<dbReference type="InterPro" id="IPR005467">
    <property type="entry name" value="His_kinase_dom"/>
</dbReference>
<dbReference type="CDD" id="cd00075">
    <property type="entry name" value="HATPase"/>
    <property type="match status" value="1"/>
</dbReference>
<dbReference type="STRING" id="686624.SAMN04488242_0795"/>
<evidence type="ECO:0000256" key="1">
    <source>
        <dbReference type="ARBA" id="ARBA00000085"/>
    </source>
</evidence>
<sequence length="463" mass="49763">MRRTLERQIQTRVALTTAVMALLLAAMTMLVAQNLLINQLDRDIQSIPLRVQGGGPNVRNPGIPVGTILVGQSHNGTLYASLVGRGDVSEVREGVSALLELPPGEQTVHIPTLGRYRVNVEHGMGSSILVVGLPTAGIDRTMIALSISALSISVLAVLGTVLITRTLIKRATRPLDSLTHTAETVSQLRLDRGPVAVPRVGIDDLPPEHEVARVGSAFNHMLDNVEHALGAREASEQKLRRFVADASHELRNPLAAIHGYSELVEGHAEGLDENTTFALGRISAESRRMRKLVDDMMMLARLDSQQQQAPVPVDAVEVVLNAVSDARASSVDHVWRLSLPDEPVVVLAGADQLQQVMVNLLSNARNHTPPGTTVLTEVTPSGVITVTDDGPGISPDVLPRVFERFTRADDARRHSEAHSTGLGLAIVKAQVESFGGQVRVESRPGRTQFGVRLPLANLPADAQ</sequence>
<keyword evidence="9" id="KW-0902">Two-component regulatory system</keyword>